<keyword evidence="2" id="KW-0145">Chemotaxis</keyword>
<reference evidence="7" key="1">
    <citation type="journal article" date="2023" name="Microorganisms">
        <title>Genomic Characterization of Arcobacter butzleri Strains Isolated from Various Sources in Lithuania.</title>
        <authorList>
            <person name="Uljanovas D."/>
            <person name="Golz G."/>
            <person name="Fleischmann S."/>
            <person name="Kudirkiene E."/>
            <person name="Kasetiene N."/>
            <person name="Grineviciene A."/>
            <person name="Tamuleviciene E."/>
            <person name="Aksomaitiene J."/>
            <person name="Alter T."/>
            <person name="Malakauskas M."/>
        </authorList>
    </citation>
    <scope>NUCLEOTIDE SEQUENCE</scope>
    <source>
        <strain evidence="7">H19</strain>
    </source>
</reference>
<reference evidence="7" key="2">
    <citation type="submission" date="2023-01" db="EMBL/GenBank/DDBJ databases">
        <authorList>
            <person name="Uljanovas D."/>
        </authorList>
    </citation>
    <scope>NUCLEOTIDE SEQUENCE</scope>
    <source>
        <strain evidence="7">H19</strain>
    </source>
</reference>
<evidence type="ECO:0000256" key="4">
    <source>
        <dbReference type="ARBA" id="ARBA00022779"/>
    </source>
</evidence>
<dbReference type="Pfam" id="PF00072">
    <property type="entry name" value="Response_reg"/>
    <property type="match status" value="1"/>
</dbReference>
<dbReference type="SUPFAM" id="SSF52172">
    <property type="entry name" value="CheY-like"/>
    <property type="match status" value="1"/>
</dbReference>
<dbReference type="InterPro" id="IPR001789">
    <property type="entry name" value="Sig_transdc_resp-reg_receiver"/>
</dbReference>
<comment type="caution">
    <text evidence="7">The sequence shown here is derived from an EMBL/GenBank/DDBJ whole genome shotgun (WGS) entry which is preliminary data.</text>
</comment>
<dbReference type="GO" id="GO:0006935">
    <property type="term" value="P:chemotaxis"/>
    <property type="evidence" value="ECO:0007669"/>
    <property type="project" value="UniProtKB-KW"/>
</dbReference>
<dbReference type="PROSITE" id="PS50110">
    <property type="entry name" value="RESPONSE_REGULATORY"/>
    <property type="match status" value="1"/>
</dbReference>
<protein>
    <submittedName>
        <fullName evidence="7">Response regulator</fullName>
    </submittedName>
</protein>
<gene>
    <name evidence="7" type="ORF">PJV92_09665</name>
</gene>
<proteinExistence type="predicted"/>
<evidence type="ECO:0000313" key="8">
    <source>
        <dbReference type="Proteomes" id="UP001171508"/>
    </source>
</evidence>
<dbReference type="PANTHER" id="PTHR44591:SF3">
    <property type="entry name" value="RESPONSE REGULATORY DOMAIN-CONTAINING PROTEIN"/>
    <property type="match status" value="1"/>
</dbReference>
<evidence type="ECO:0000256" key="5">
    <source>
        <dbReference type="PROSITE-ProRule" id="PRU00169"/>
    </source>
</evidence>
<name>A0AAP4Q024_9BACT</name>
<dbReference type="AlphaFoldDB" id="A0AAP4Q024"/>
<feature type="modified residue" description="4-aspartylphosphate" evidence="5">
    <location>
        <position position="51"/>
    </location>
</feature>
<keyword evidence="4" id="KW-0283">Flagellar rotation</keyword>
<evidence type="ECO:0000256" key="1">
    <source>
        <dbReference type="ARBA" id="ARBA00001946"/>
    </source>
</evidence>
<sequence>MKKIFLLEDDYCLNDTIKDMLNKNGFSVDAFYDGEKAFENILGEYVLYILDINVPNIDGIIILEKIKSVNSNAKVIIISANIDIDKITEAYEKDCDDYIKKPFDLQEFRLKIRKITNKFEIEKIDNLSFCMREKVLSDGDTEILLTKLEKKLLFLLLTQLSHLKPSSFPVTSLNRSIMAVKFSFLLTTSSILAISSKIA</sequence>
<dbReference type="GO" id="GO:0097588">
    <property type="term" value="P:archaeal or bacterial-type flagellum-dependent cell motility"/>
    <property type="evidence" value="ECO:0007669"/>
    <property type="project" value="UniProtKB-KW"/>
</dbReference>
<organism evidence="7 8">
    <name type="scientific">Aliarcobacter butzleri</name>
    <dbReference type="NCBI Taxonomy" id="28197"/>
    <lineage>
        <taxon>Bacteria</taxon>
        <taxon>Pseudomonadati</taxon>
        <taxon>Campylobacterota</taxon>
        <taxon>Epsilonproteobacteria</taxon>
        <taxon>Campylobacterales</taxon>
        <taxon>Arcobacteraceae</taxon>
        <taxon>Aliarcobacter</taxon>
    </lineage>
</organism>
<feature type="domain" description="Response regulatory" evidence="6">
    <location>
        <begin position="3"/>
        <end position="116"/>
    </location>
</feature>
<dbReference type="SMART" id="SM00448">
    <property type="entry name" value="REC"/>
    <property type="match status" value="1"/>
</dbReference>
<dbReference type="Gene3D" id="3.40.50.2300">
    <property type="match status" value="1"/>
</dbReference>
<dbReference type="InterPro" id="IPR011006">
    <property type="entry name" value="CheY-like_superfamily"/>
</dbReference>
<evidence type="ECO:0000256" key="3">
    <source>
        <dbReference type="ARBA" id="ARBA00022553"/>
    </source>
</evidence>
<accession>A0AAP4Q024</accession>
<keyword evidence="3 5" id="KW-0597">Phosphoprotein</keyword>
<feature type="non-terminal residue" evidence="7">
    <location>
        <position position="199"/>
    </location>
</feature>
<evidence type="ECO:0000259" key="6">
    <source>
        <dbReference type="PROSITE" id="PS50110"/>
    </source>
</evidence>
<evidence type="ECO:0000313" key="7">
    <source>
        <dbReference type="EMBL" id="MDN5132985.1"/>
    </source>
</evidence>
<dbReference type="EMBL" id="JAQJJM010000025">
    <property type="protein sequence ID" value="MDN5132985.1"/>
    <property type="molecule type" value="Genomic_DNA"/>
</dbReference>
<dbReference type="Proteomes" id="UP001171508">
    <property type="component" value="Unassembled WGS sequence"/>
</dbReference>
<dbReference type="GO" id="GO:0000160">
    <property type="term" value="P:phosphorelay signal transduction system"/>
    <property type="evidence" value="ECO:0007669"/>
    <property type="project" value="InterPro"/>
</dbReference>
<dbReference type="PANTHER" id="PTHR44591">
    <property type="entry name" value="STRESS RESPONSE REGULATOR PROTEIN 1"/>
    <property type="match status" value="1"/>
</dbReference>
<dbReference type="InterPro" id="IPR050595">
    <property type="entry name" value="Bact_response_regulator"/>
</dbReference>
<evidence type="ECO:0000256" key="2">
    <source>
        <dbReference type="ARBA" id="ARBA00022500"/>
    </source>
</evidence>
<dbReference type="RefSeq" id="WP_301344305.1">
    <property type="nucleotide sequence ID" value="NZ_JAPZCV010000022.1"/>
</dbReference>
<comment type="cofactor">
    <cofactor evidence="1">
        <name>Mg(2+)</name>
        <dbReference type="ChEBI" id="CHEBI:18420"/>
    </cofactor>
</comment>